<protein>
    <recommendedName>
        <fullName evidence="4">2-oxoglutarate-dependent dioxygenase DAO</fullName>
    </recommendedName>
    <alternativeName>
        <fullName evidence="5">Protein DIOXYGENASE FOR AUXIN OXIDATION</fullName>
    </alternativeName>
</protein>
<dbReference type="FunFam" id="2.60.120.330:FF:000017">
    <property type="entry name" value="2-oxoglutarate-dependent dioxygenase DAO"/>
    <property type="match status" value="1"/>
</dbReference>
<dbReference type="InterPro" id="IPR027443">
    <property type="entry name" value="IPNS-like_sf"/>
</dbReference>
<dbReference type="Pfam" id="PF14226">
    <property type="entry name" value="DIOX_N"/>
    <property type="match status" value="1"/>
</dbReference>
<dbReference type="STRING" id="56857.A0A200PN66"/>
<keyword evidence="1 6" id="KW-0479">Metal-binding</keyword>
<name>A0A200PN66_MACCD</name>
<dbReference type="SUPFAM" id="SSF51197">
    <property type="entry name" value="Clavaminate synthase-like"/>
    <property type="match status" value="1"/>
</dbReference>
<comment type="similarity">
    <text evidence="6">Belongs to the iron/ascorbate-dependent oxidoreductase family.</text>
</comment>
<organism evidence="8 9">
    <name type="scientific">Macleaya cordata</name>
    <name type="common">Five-seeded plume-poppy</name>
    <name type="synonym">Bocconia cordata</name>
    <dbReference type="NCBI Taxonomy" id="56857"/>
    <lineage>
        <taxon>Eukaryota</taxon>
        <taxon>Viridiplantae</taxon>
        <taxon>Streptophyta</taxon>
        <taxon>Embryophyta</taxon>
        <taxon>Tracheophyta</taxon>
        <taxon>Spermatophyta</taxon>
        <taxon>Magnoliopsida</taxon>
        <taxon>Ranunculales</taxon>
        <taxon>Papaveraceae</taxon>
        <taxon>Papaveroideae</taxon>
        <taxon>Macleaya</taxon>
    </lineage>
</organism>
<evidence type="ECO:0000256" key="4">
    <source>
        <dbReference type="ARBA" id="ARBA00074102"/>
    </source>
</evidence>
<evidence type="ECO:0000256" key="2">
    <source>
        <dbReference type="ARBA" id="ARBA00023004"/>
    </source>
</evidence>
<dbReference type="GO" id="GO:0046872">
    <property type="term" value="F:metal ion binding"/>
    <property type="evidence" value="ECO:0007669"/>
    <property type="project" value="UniProtKB-KW"/>
</dbReference>
<dbReference type="GO" id="GO:0051213">
    <property type="term" value="F:dioxygenase activity"/>
    <property type="evidence" value="ECO:0007669"/>
    <property type="project" value="UniProtKB-KW"/>
</dbReference>
<gene>
    <name evidence="8" type="ORF">BVC80_9063g5</name>
</gene>
<dbReference type="InterPro" id="IPR026992">
    <property type="entry name" value="DIOX_N"/>
</dbReference>
<evidence type="ECO:0000259" key="7">
    <source>
        <dbReference type="PROSITE" id="PS51471"/>
    </source>
</evidence>
<dbReference type="InterPro" id="IPR044861">
    <property type="entry name" value="IPNS-like_FE2OG_OXY"/>
</dbReference>
<comment type="caution">
    <text evidence="8">The sequence shown here is derived from an EMBL/GenBank/DDBJ whole genome shotgun (WGS) entry which is preliminary data.</text>
</comment>
<dbReference type="InParanoid" id="A0A200PN66"/>
<dbReference type="PROSITE" id="PS51471">
    <property type="entry name" value="FE2OG_OXY"/>
    <property type="match status" value="1"/>
</dbReference>
<dbReference type="Gene3D" id="2.60.120.330">
    <property type="entry name" value="B-lactam Antibiotic, Isopenicillin N Synthase, Chain"/>
    <property type="match status" value="1"/>
</dbReference>
<dbReference type="OrthoDB" id="288590at2759"/>
<feature type="domain" description="Fe2OG dioxygenase" evidence="7">
    <location>
        <begin position="153"/>
        <end position="254"/>
    </location>
</feature>
<comment type="function">
    <text evidence="3">2-oxoglutarate-dependent dioxygenase essential for auxin catabolism and maintenance of auxin homeostasis in reproductive organs. Catalyzes the irreversible oxidation of indole-3-acetic acid (IAA) to the biologically inactive 2-oxoindole-3-acetic acid (OxIAA).</text>
</comment>
<sequence length="307" mass="35596">MSERNKNPKDLEEGSEGWKKLCKEVREACEEYGYFQVVYEKIPMELHDEMFVGLKDLFDLPLETKQKNKSIKPFYGYIGRSLPLYESLGIEDSHNLDQVQAFTDLMWPNKGNPAFCQTLNQMSKMMQELEQIIRKMVFESYGAEKHCDSNIEESEVIFRVMKYKTTHSNEDSAVGLGAHSDNNILTILYQDVEGLEILSREGEWFPLRSQQGVFTVFVGQALKAWSNGRLHAARHQVMMRGSKERYSYALFAEPKMEAVVEVPMELVDKDHPLLFRPFQHKDFLRFFYSNRGADNSLEDFAGIIKGE</sequence>
<dbReference type="Proteomes" id="UP000195402">
    <property type="component" value="Unassembled WGS sequence"/>
</dbReference>
<evidence type="ECO:0000256" key="5">
    <source>
        <dbReference type="ARBA" id="ARBA00076740"/>
    </source>
</evidence>
<keyword evidence="9" id="KW-1185">Reference proteome</keyword>
<reference evidence="8 9" key="1">
    <citation type="journal article" date="2017" name="Mol. Plant">
        <title>The Genome of Medicinal Plant Macleaya cordata Provides New Insights into Benzylisoquinoline Alkaloids Metabolism.</title>
        <authorList>
            <person name="Liu X."/>
            <person name="Liu Y."/>
            <person name="Huang P."/>
            <person name="Ma Y."/>
            <person name="Qing Z."/>
            <person name="Tang Q."/>
            <person name="Cao H."/>
            <person name="Cheng P."/>
            <person name="Zheng Y."/>
            <person name="Yuan Z."/>
            <person name="Zhou Y."/>
            <person name="Liu J."/>
            <person name="Tang Z."/>
            <person name="Zhuo Y."/>
            <person name="Zhang Y."/>
            <person name="Yu L."/>
            <person name="Huang J."/>
            <person name="Yang P."/>
            <person name="Peng Q."/>
            <person name="Zhang J."/>
            <person name="Jiang W."/>
            <person name="Zhang Z."/>
            <person name="Lin K."/>
            <person name="Ro D.K."/>
            <person name="Chen X."/>
            <person name="Xiong X."/>
            <person name="Shang Y."/>
            <person name="Huang S."/>
            <person name="Zeng J."/>
        </authorList>
    </citation>
    <scope>NUCLEOTIDE SEQUENCE [LARGE SCALE GENOMIC DNA]</scope>
    <source>
        <strain evidence="9">cv. BLH2017</strain>
        <tissue evidence="8">Root</tissue>
    </source>
</reference>
<evidence type="ECO:0000256" key="1">
    <source>
        <dbReference type="ARBA" id="ARBA00022723"/>
    </source>
</evidence>
<keyword evidence="6" id="KW-0560">Oxidoreductase</keyword>
<keyword evidence="8" id="KW-0223">Dioxygenase</keyword>
<dbReference type="OMA" id="MIVEGYD"/>
<dbReference type="EMBL" id="MVGT01004391">
    <property type="protein sequence ID" value="OUZ99652.1"/>
    <property type="molecule type" value="Genomic_DNA"/>
</dbReference>
<accession>A0A200PN66</accession>
<evidence type="ECO:0000313" key="9">
    <source>
        <dbReference type="Proteomes" id="UP000195402"/>
    </source>
</evidence>
<proteinExistence type="inferred from homology"/>
<dbReference type="InterPro" id="IPR005123">
    <property type="entry name" value="Oxoglu/Fe-dep_dioxygenase_dom"/>
</dbReference>
<dbReference type="PANTHER" id="PTHR47990">
    <property type="entry name" value="2-OXOGLUTARATE (2OG) AND FE(II)-DEPENDENT OXYGENASE SUPERFAMILY PROTEIN-RELATED"/>
    <property type="match status" value="1"/>
</dbReference>
<dbReference type="InterPro" id="IPR050231">
    <property type="entry name" value="Iron_ascorbate_oxido_reductase"/>
</dbReference>
<evidence type="ECO:0000256" key="3">
    <source>
        <dbReference type="ARBA" id="ARBA00054658"/>
    </source>
</evidence>
<evidence type="ECO:0000256" key="6">
    <source>
        <dbReference type="RuleBase" id="RU003682"/>
    </source>
</evidence>
<dbReference type="Pfam" id="PF03171">
    <property type="entry name" value="2OG-FeII_Oxy"/>
    <property type="match status" value="1"/>
</dbReference>
<evidence type="ECO:0000313" key="8">
    <source>
        <dbReference type="EMBL" id="OUZ99652.1"/>
    </source>
</evidence>
<dbReference type="AlphaFoldDB" id="A0A200PN66"/>
<keyword evidence="2 6" id="KW-0408">Iron</keyword>